<dbReference type="AlphaFoldDB" id="A0A4P6MPG8"/>
<feature type="domain" description="AAA+ ATPase" evidence="5">
    <location>
        <begin position="99"/>
        <end position="238"/>
    </location>
</feature>
<dbReference type="Pfam" id="PF00004">
    <property type="entry name" value="AAA"/>
    <property type="match status" value="1"/>
</dbReference>
<organism evidence="6 7">
    <name type="scientific">Mycoplasmopsis phocirhinis</name>
    <dbReference type="NCBI Taxonomy" id="142650"/>
    <lineage>
        <taxon>Bacteria</taxon>
        <taxon>Bacillati</taxon>
        <taxon>Mycoplasmatota</taxon>
        <taxon>Mycoplasmoidales</taxon>
        <taxon>Metamycoplasmataceae</taxon>
        <taxon>Mycoplasmopsis</taxon>
    </lineage>
</organism>
<evidence type="ECO:0000313" key="7">
    <source>
        <dbReference type="Proteomes" id="UP000289326"/>
    </source>
</evidence>
<dbReference type="InterPro" id="IPR027417">
    <property type="entry name" value="P-loop_NTPase"/>
</dbReference>
<evidence type="ECO:0000256" key="3">
    <source>
        <dbReference type="ARBA" id="ARBA00022840"/>
    </source>
</evidence>
<dbReference type="KEGG" id="mphi:EG856_01670"/>
<dbReference type="PANTHER" id="PTHR23073">
    <property type="entry name" value="26S PROTEASOME REGULATORY SUBUNIT"/>
    <property type="match status" value="1"/>
</dbReference>
<keyword evidence="3 4" id="KW-0067">ATP-binding</keyword>
<dbReference type="PRINTS" id="PR00300">
    <property type="entry name" value="CLPPROTEASEA"/>
</dbReference>
<gene>
    <name evidence="6" type="ORF">EG856_01670</name>
</gene>
<dbReference type="OrthoDB" id="9806903at2"/>
<dbReference type="RefSeq" id="WP_130429403.1">
    <property type="nucleotide sequence ID" value="NZ_CP034841.1"/>
</dbReference>
<dbReference type="InterPro" id="IPR003593">
    <property type="entry name" value="AAA+_ATPase"/>
</dbReference>
<comment type="similarity">
    <text evidence="1 4">Belongs to the AAA ATPase family.</text>
</comment>
<keyword evidence="7" id="KW-1185">Reference proteome</keyword>
<dbReference type="GO" id="GO:0016887">
    <property type="term" value="F:ATP hydrolysis activity"/>
    <property type="evidence" value="ECO:0007669"/>
    <property type="project" value="InterPro"/>
</dbReference>
<proteinExistence type="inferred from homology"/>
<evidence type="ECO:0000256" key="4">
    <source>
        <dbReference type="RuleBase" id="RU003651"/>
    </source>
</evidence>
<dbReference type="InterPro" id="IPR003960">
    <property type="entry name" value="ATPase_AAA_CS"/>
</dbReference>
<dbReference type="SUPFAM" id="SSF52540">
    <property type="entry name" value="P-loop containing nucleoside triphosphate hydrolases"/>
    <property type="match status" value="1"/>
</dbReference>
<dbReference type="Proteomes" id="UP000289326">
    <property type="component" value="Chromosome"/>
</dbReference>
<evidence type="ECO:0000313" key="6">
    <source>
        <dbReference type="EMBL" id="QBF34626.1"/>
    </source>
</evidence>
<dbReference type="InterPro" id="IPR050221">
    <property type="entry name" value="26S_Proteasome_ATPase"/>
</dbReference>
<accession>A0A4P6MPG8</accession>
<evidence type="ECO:0000256" key="2">
    <source>
        <dbReference type="ARBA" id="ARBA00022741"/>
    </source>
</evidence>
<dbReference type="EMBL" id="CP034841">
    <property type="protein sequence ID" value="QBF34626.1"/>
    <property type="molecule type" value="Genomic_DNA"/>
</dbReference>
<dbReference type="GO" id="GO:0005524">
    <property type="term" value="F:ATP binding"/>
    <property type="evidence" value="ECO:0007669"/>
    <property type="project" value="UniProtKB-KW"/>
</dbReference>
<evidence type="ECO:0000256" key="1">
    <source>
        <dbReference type="ARBA" id="ARBA00006914"/>
    </source>
</evidence>
<sequence>MKKANILNLIKYHSEKNDIAFRLEAMKIAKYFDSIGDYELSEYVISLVSSTEHLAPQVYDSKNEFIKKIDLNFNQELNLPAPIIKEINGVINSISYNIGMNKFLFEGPPGSGKTESAKQIARILNKDLYYVDFNSLIDSKLGSTNKNIEKLFNEIEQANLDNNKIILFDEIDSIALDRINANDVREMGRATSSLLKEFDNLINKNSQTLIIATTNLFKNLDKALARRFDAVINFNRYTKNDLIRIGLRFFSDFAKKIKLNNKDSVFLTKVFETCPTLPFPAELKNIIKTSLAFSNNDEEYDYIKNIYTRLNGDLIDKSIAQLDREGFTVRQIGALKDIPKSTVAFKLKNGEDNEK</sequence>
<dbReference type="InterPro" id="IPR001270">
    <property type="entry name" value="ClpA/B"/>
</dbReference>
<protein>
    <submittedName>
        <fullName evidence="6">AAA family ATPase</fullName>
    </submittedName>
</protein>
<dbReference type="PROSITE" id="PS00674">
    <property type="entry name" value="AAA"/>
    <property type="match status" value="1"/>
</dbReference>
<reference evidence="6 7" key="1">
    <citation type="submission" date="2019-01" db="EMBL/GenBank/DDBJ databases">
        <title>Complete sequence and annotation of the Mycoplasma phocirhinis strain 852T genome.</title>
        <authorList>
            <person name="Frasca S.Jr."/>
            <person name="Kutish G.F."/>
            <person name="Castellanos Gell J."/>
            <person name="Michaels D.L."/>
            <person name="Brown D.R."/>
        </authorList>
    </citation>
    <scope>NUCLEOTIDE SEQUENCE [LARGE SCALE GENOMIC DNA]</scope>
    <source>
        <strain evidence="6 7">852</strain>
    </source>
</reference>
<dbReference type="Gene3D" id="3.40.50.300">
    <property type="entry name" value="P-loop containing nucleotide triphosphate hydrolases"/>
    <property type="match status" value="1"/>
</dbReference>
<dbReference type="SMART" id="SM00382">
    <property type="entry name" value="AAA"/>
    <property type="match status" value="1"/>
</dbReference>
<dbReference type="InterPro" id="IPR003959">
    <property type="entry name" value="ATPase_AAA_core"/>
</dbReference>
<name>A0A4P6MPG8_9BACT</name>
<keyword evidence="2 4" id="KW-0547">Nucleotide-binding</keyword>
<evidence type="ECO:0000259" key="5">
    <source>
        <dbReference type="SMART" id="SM00382"/>
    </source>
</evidence>
<dbReference type="CDD" id="cd19481">
    <property type="entry name" value="RecA-like_protease"/>
    <property type="match status" value="1"/>
</dbReference>